<keyword evidence="4 6" id="KW-0520">NAD</keyword>
<evidence type="ECO:0000259" key="7">
    <source>
        <dbReference type="PROSITE" id="PS51383"/>
    </source>
</evidence>
<feature type="binding site" evidence="6">
    <location>
        <begin position="204"/>
        <end position="208"/>
    </location>
    <ligand>
        <name>AMP</name>
        <dbReference type="ChEBI" id="CHEBI:456215"/>
    </ligand>
</feature>
<dbReference type="NCBIfam" id="TIGR00196">
    <property type="entry name" value="yjeF_cterm"/>
    <property type="match status" value="1"/>
</dbReference>
<comment type="function">
    <text evidence="6">Catalyzes the dehydration of the S-form of NAD(P)HX at the expense of ADP, which is converted to AMP. Together with NAD(P)HX epimerase, which catalyzes the epimerization of the S- and R-forms, the enzyme allows the repair of both epimers of NAD(P)HX, a damaged form of NAD(P)H that is a result of enzymatic or heat-dependent hydration.</text>
</comment>
<evidence type="ECO:0000313" key="8">
    <source>
        <dbReference type="EMBL" id="MFC5500404.1"/>
    </source>
</evidence>
<sequence length="294" mass="29227">MKREAAPSTVLDARALKAWPLPEIADDADKEERGAILVVAGSREIPGAALLAATAALRAGAGKLVIATAASVASGMALAMPEARVIALPETAAGGLGVEGLARLQDVAPGCAAAVVGPGLMDEEGSGEFVAGLLPWLAHCTVVLDALAMDAAGRTSPFAQPVLLTPHAGEMAHLSGRGKKEIAADPQRAALDAALGWNAVVALKGATTVIATPDGRLWTHRAGEAGLATSGSGDTLAGIIGGLAARGATPEQACAWGIVLHATAGARLASAGPLGFLARELPAEVPAALLELSR</sequence>
<comment type="caution">
    <text evidence="8">The sequence shown here is derived from an EMBL/GenBank/DDBJ whole genome shotgun (WGS) entry which is preliminary data.</text>
</comment>
<comment type="similarity">
    <text evidence="6">Belongs to the NnrD/CARKD family.</text>
</comment>
<comment type="catalytic activity">
    <reaction evidence="6">
        <text>(6S)-NADPHX + ADP = AMP + phosphate + NADPH + H(+)</text>
        <dbReference type="Rhea" id="RHEA:32235"/>
        <dbReference type="ChEBI" id="CHEBI:15378"/>
        <dbReference type="ChEBI" id="CHEBI:43474"/>
        <dbReference type="ChEBI" id="CHEBI:57783"/>
        <dbReference type="ChEBI" id="CHEBI:64076"/>
        <dbReference type="ChEBI" id="CHEBI:456215"/>
        <dbReference type="ChEBI" id="CHEBI:456216"/>
        <dbReference type="EC" id="4.2.1.136"/>
    </reaction>
</comment>
<dbReference type="RefSeq" id="WP_376852656.1">
    <property type="nucleotide sequence ID" value="NZ_JBHSMF010000015.1"/>
</dbReference>
<evidence type="ECO:0000256" key="3">
    <source>
        <dbReference type="ARBA" id="ARBA00022857"/>
    </source>
</evidence>
<dbReference type="PANTHER" id="PTHR12592:SF0">
    <property type="entry name" value="ATP-DEPENDENT (S)-NAD(P)H-HYDRATE DEHYDRATASE"/>
    <property type="match status" value="1"/>
</dbReference>
<dbReference type="EC" id="4.2.1.136" evidence="6"/>
<evidence type="ECO:0000256" key="2">
    <source>
        <dbReference type="ARBA" id="ARBA00022840"/>
    </source>
</evidence>
<evidence type="ECO:0000313" key="9">
    <source>
        <dbReference type="Proteomes" id="UP001596037"/>
    </source>
</evidence>
<feature type="binding site" evidence="6">
    <location>
        <position position="119"/>
    </location>
    <ligand>
        <name>(6S)-NADPHX</name>
        <dbReference type="ChEBI" id="CHEBI:64076"/>
    </ligand>
</feature>
<keyword evidence="1 6" id="KW-0547">Nucleotide-binding</keyword>
<gene>
    <name evidence="6" type="primary">nnrD</name>
    <name evidence="8" type="ORF">ACFPOE_22875</name>
</gene>
<feature type="binding site" evidence="6">
    <location>
        <position position="167"/>
    </location>
    <ligand>
        <name>(6S)-NADPHX</name>
        <dbReference type="ChEBI" id="CHEBI:64076"/>
    </ligand>
</feature>
<feature type="binding site" evidence="6">
    <location>
        <position position="233"/>
    </location>
    <ligand>
        <name>AMP</name>
        <dbReference type="ChEBI" id="CHEBI:456215"/>
    </ligand>
</feature>
<feature type="binding site" evidence="6">
    <location>
        <position position="234"/>
    </location>
    <ligand>
        <name>(6S)-NADPHX</name>
        <dbReference type="ChEBI" id="CHEBI:64076"/>
    </ligand>
</feature>
<dbReference type="CDD" id="cd01171">
    <property type="entry name" value="YXKO-related"/>
    <property type="match status" value="1"/>
</dbReference>
<evidence type="ECO:0000256" key="1">
    <source>
        <dbReference type="ARBA" id="ARBA00022741"/>
    </source>
</evidence>
<proteinExistence type="inferred from homology"/>
<name>A0ABW0NKZ4_9BURK</name>
<dbReference type="PROSITE" id="PS51383">
    <property type="entry name" value="YJEF_C_3"/>
    <property type="match status" value="1"/>
</dbReference>
<dbReference type="HAMAP" id="MF_01965">
    <property type="entry name" value="NADHX_dehydratase"/>
    <property type="match status" value="1"/>
</dbReference>
<feature type="binding site" evidence="6">
    <location>
        <position position="48"/>
    </location>
    <ligand>
        <name>(6S)-NADPHX</name>
        <dbReference type="ChEBI" id="CHEBI:64076"/>
    </ligand>
</feature>
<reference evidence="9" key="1">
    <citation type="journal article" date="2019" name="Int. J. Syst. Evol. Microbiol.">
        <title>The Global Catalogue of Microorganisms (GCM) 10K type strain sequencing project: providing services to taxonomists for standard genome sequencing and annotation.</title>
        <authorList>
            <consortium name="The Broad Institute Genomics Platform"/>
            <consortium name="The Broad Institute Genome Sequencing Center for Infectious Disease"/>
            <person name="Wu L."/>
            <person name="Ma J."/>
        </authorList>
    </citation>
    <scope>NUCLEOTIDE SEQUENCE [LARGE SCALE GENOMIC DNA]</scope>
    <source>
        <strain evidence="9">CCUG 57401</strain>
    </source>
</reference>
<dbReference type="InterPro" id="IPR029056">
    <property type="entry name" value="Ribokinase-like"/>
</dbReference>
<dbReference type="InterPro" id="IPR000631">
    <property type="entry name" value="CARKD"/>
</dbReference>
<dbReference type="PANTHER" id="PTHR12592">
    <property type="entry name" value="ATP-DEPENDENT (S)-NAD(P)H-HYDRATE DEHYDRATASE FAMILY MEMBER"/>
    <property type="match status" value="1"/>
</dbReference>
<dbReference type="Proteomes" id="UP001596037">
    <property type="component" value="Unassembled WGS sequence"/>
</dbReference>
<comment type="cofactor">
    <cofactor evidence="6">
        <name>Mg(2+)</name>
        <dbReference type="ChEBI" id="CHEBI:18420"/>
    </cofactor>
</comment>
<dbReference type="SUPFAM" id="SSF53613">
    <property type="entry name" value="Ribokinase-like"/>
    <property type="match status" value="1"/>
</dbReference>
<evidence type="ECO:0000256" key="6">
    <source>
        <dbReference type="HAMAP-Rule" id="MF_01965"/>
    </source>
</evidence>
<dbReference type="Gene3D" id="3.40.1190.20">
    <property type="match status" value="1"/>
</dbReference>
<evidence type="ECO:0000256" key="4">
    <source>
        <dbReference type="ARBA" id="ARBA00023027"/>
    </source>
</evidence>
<protein>
    <recommendedName>
        <fullName evidence="6">ADP-dependent (S)-NAD(P)H-hydrate dehydratase</fullName>
        <ecNumber evidence="6">4.2.1.136</ecNumber>
    </recommendedName>
    <alternativeName>
        <fullName evidence="6">ADP-dependent NAD(P)HX dehydratase</fullName>
    </alternativeName>
</protein>
<dbReference type="Pfam" id="PF01256">
    <property type="entry name" value="Carb_kinase"/>
    <property type="match status" value="1"/>
</dbReference>
<keyword evidence="3 6" id="KW-0521">NADP</keyword>
<evidence type="ECO:0000256" key="5">
    <source>
        <dbReference type="ARBA" id="ARBA00023239"/>
    </source>
</evidence>
<organism evidence="8 9">
    <name type="scientific">Caenimonas terrae</name>
    <dbReference type="NCBI Taxonomy" id="696074"/>
    <lineage>
        <taxon>Bacteria</taxon>
        <taxon>Pseudomonadati</taxon>
        <taxon>Pseudomonadota</taxon>
        <taxon>Betaproteobacteria</taxon>
        <taxon>Burkholderiales</taxon>
        <taxon>Comamonadaceae</taxon>
        <taxon>Caenimonas</taxon>
    </lineage>
</organism>
<comment type="catalytic activity">
    <reaction evidence="6">
        <text>(6S)-NADHX + ADP = AMP + phosphate + NADH + H(+)</text>
        <dbReference type="Rhea" id="RHEA:32223"/>
        <dbReference type="ChEBI" id="CHEBI:15378"/>
        <dbReference type="ChEBI" id="CHEBI:43474"/>
        <dbReference type="ChEBI" id="CHEBI:57945"/>
        <dbReference type="ChEBI" id="CHEBI:64074"/>
        <dbReference type="ChEBI" id="CHEBI:456215"/>
        <dbReference type="ChEBI" id="CHEBI:456216"/>
        <dbReference type="EC" id="4.2.1.136"/>
    </reaction>
</comment>
<comment type="subunit">
    <text evidence="6">Homotetramer.</text>
</comment>
<keyword evidence="2 6" id="KW-0067">ATP-binding</keyword>
<accession>A0ABW0NKZ4</accession>
<keyword evidence="5 6" id="KW-0456">Lyase</keyword>
<dbReference type="EMBL" id="JBHSMF010000015">
    <property type="protein sequence ID" value="MFC5500404.1"/>
    <property type="molecule type" value="Genomic_DNA"/>
</dbReference>
<feature type="domain" description="YjeF C-terminal" evidence="7">
    <location>
        <begin position="13"/>
        <end position="292"/>
    </location>
</feature>
<keyword evidence="9" id="KW-1185">Reference proteome</keyword>